<protein>
    <submittedName>
        <fullName evidence="2">Uncharacterized protein</fullName>
    </submittedName>
</protein>
<organism evidence="2 3">
    <name type="scientific">Streptomyces polyasparticus</name>
    <dbReference type="NCBI Taxonomy" id="2767826"/>
    <lineage>
        <taxon>Bacteria</taxon>
        <taxon>Bacillati</taxon>
        <taxon>Actinomycetota</taxon>
        <taxon>Actinomycetes</taxon>
        <taxon>Kitasatosporales</taxon>
        <taxon>Streptomycetaceae</taxon>
        <taxon>Streptomyces</taxon>
    </lineage>
</organism>
<keyword evidence="1" id="KW-0472">Membrane</keyword>
<evidence type="ECO:0000313" key="3">
    <source>
        <dbReference type="Proteomes" id="UP000642284"/>
    </source>
</evidence>
<keyword evidence="1" id="KW-0812">Transmembrane</keyword>
<dbReference type="RefSeq" id="WP_187819499.1">
    <property type="nucleotide sequence ID" value="NZ_JACTVJ010000032.1"/>
</dbReference>
<feature type="transmembrane region" description="Helical" evidence="1">
    <location>
        <begin position="43"/>
        <end position="63"/>
    </location>
</feature>
<feature type="transmembrane region" description="Helical" evidence="1">
    <location>
        <begin position="75"/>
        <end position="96"/>
    </location>
</feature>
<evidence type="ECO:0000313" key="2">
    <source>
        <dbReference type="EMBL" id="MBC9719074.1"/>
    </source>
</evidence>
<comment type="caution">
    <text evidence="2">The sequence shown here is derived from an EMBL/GenBank/DDBJ whole genome shotgun (WGS) entry which is preliminary data.</text>
</comment>
<name>A0ABR7SU98_9ACTN</name>
<reference evidence="2 3" key="1">
    <citation type="submission" date="2020-08" db="EMBL/GenBank/DDBJ databases">
        <title>Genemic of Streptomyces polyaspartic.</title>
        <authorList>
            <person name="Liu W."/>
        </authorList>
    </citation>
    <scope>NUCLEOTIDE SEQUENCE [LARGE SCALE GENOMIC DNA]</scope>
    <source>
        <strain evidence="2 3">TRM66268-LWL</strain>
    </source>
</reference>
<dbReference type="EMBL" id="JACTVJ010000032">
    <property type="protein sequence ID" value="MBC9719074.1"/>
    <property type="molecule type" value="Genomic_DNA"/>
</dbReference>
<dbReference type="Proteomes" id="UP000642284">
    <property type="component" value="Unassembled WGS sequence"/>
</dbReference>
<accession>A0ABR7SU98</accession>
<evidence type="ECO:0000256" key="1">
    <source>
        <dbReference type="SAM" id="Phobius"/>
    </source>
</evidence>
<feature type="transmembrane region" description="Helical" evidence="1">
    <location>
        <begin position="246"/>
        <end position="268"/>
    </location>
</feature>
<gene>
    <name evidence="2" type="ORF">H9Y04_41780</name>
</gene>
<keyword evidence="3" id="KW-1185">Reference proteome</keyword>
<sequence length="276" mass="29620">MLEDMVAIQLGGILAALLLLVVAHITSPVRTKSSVGRTQLSTWGWWVLVLCWLWGCVWIAVLLGIRGPFNDKLDALLAVGAGTVWSMAAFVLVAWFSGGQAILPETAEQLGLISLYEAFATTISPRRRTASSVIQVKLRHHYTVASDVEGLLLRQATVTTCLIEGGGLTRQSLLTVAPESLACTFAPTSATVAVEQLLHGPVEFQVTSDSGGEQNITISFTDTSGWRRCAITVPVHFHRRFTLPKAVVMMTGYIGAVVGVLVGIITIVEEVAKVVP</sequence>
<keyword evidence="1" id="KW-1133">Transmembrane helix</keyword>
<feature type="transmembrane region" description="Helical" evidence="1">
    <location>
        <begin position="6"/>
        <end position="23"/>
    </location>
</feature>
<proteinExistence type="predicted"/>